<dbReference type="InterPro" id="IPR044669">
    <property type="entry name" value="YneE/VCCN1/2-like"/>
</dbReference>
<name>A0ABR4AU52_9LECA</name>
<keyword evidence="10" id="KW-1185">Reference proteome</keyword>
<feature type="transmembrane region" description="Helical" evidence="8">
    <location>
        <begin position="40"/>
        <end position="66"/>
    </location>
</feature>
<keyword evidence="5" id="KW-0406">Ion transport</keyword>
<sequence length="393" mass="43792">MMPTSYPAIEEGRHHQRKPTIPFARTTRQKPRRWPLALRFVKGAIHGAIILPVTLHGLFAALIVFLDLHREGSLGLPASIIPSLSIVVGLMLVFRNQTSYNRFWDGRNYLTVIITSVRNLTRSFLACSPSSHPQANSTKDTNPSPPSSPTTKPIDIVRADTERTVRILIAILYATKNHLRADWGAKIIPGTSISPNTGTSTLIPEYAELLPKGLTRLDDGGVGLPLQLTFLVEQYIKRCFVKGVFYGPQTIQMQVQLNTLTDAYGRMETIRLTSIPVAHLIHQKQVLGLFGCVLPFALVDDMFWWAVPIVILVMFTLYGIDGIGSQLEDPFGFDKNAIRMDAIVEDVRSEIMVLLEEWRRAGESEPVGEMFIKERRGPVGPKVRVGFRDEGGG</sequence>
<evidence type="ECO:0000256" key="2">
    <source>
        <dbReference type="ARBA" id="ARBA00022448"/>
    </source>
</evidence>
<organism evidence="9 10">
    <name type="scientific">Stereocaulon virgatum</name>
    <dbReference type="NCBI Taxonomy" id="373712"/>
    <lineage>
        <taxon>Eukaryota</taxon>
        <taxon>Fungi</taxon>
        <taxon>Dikarya</taxon>
        <taxon>Ascomycota</taxon>
        <taxon>Pezizomycotina</taxon>
        <taxon>Lecanoromycetes</taxon>
        <taxon>OSLEUM clade</taxon>
        <taxon>Lecanoromycetidae</taxon>
        <taxon>Lecanorales</taxon>
        <taxon>Lecanorineae</taxon>
        <taxon>Stereocaulaceae</taxon>
        <taxon>Stereocaulon</taxon>
    </lineage>
</organism>
<evidence type="ECO:0000313" key="9">
    <source>
        <dbReference type="EMBL" id="KAL2048154.1"/>
    </source>
</evidence>
<evidence type="ECO:0000256" key="7">
    <source>
        <dbReference type="SAM" id="MobiDB-lite"/>
    </source>
</evidence>
<dbReference type="PANTHER" id="PTHR33281">
    <property type="entry name" value="UPF0187 PROTEIN YNEE"/>
    <property type="match status" value="1"/>
</dbReference>
<evidence type="ECO:0000313" key="10">
    <source>
        <dbReference type="Proteomes" id="UP001590950"/>
    </source>
</evidence>
<comment type="caution">
    <text evidence="9">The sequence shown here is derived from an EMBL/GenBank/DDBJ whole genome shotgun (WGS) entry which is preliminary data.</text>
</comment>
<keyword evidence="2" id="KW-0813">Transport</keyword>
<accession>A0ABR4AU52</accession>
<evidence type="ECO:0000256" key="8">
    <source>
        <dbReference type="SAM" id="Phobius"/>
    </source>
</evidence>
<evidence type="ECO:0000256" key="6">
    <source>
        <dbReference type="ARBA" id="ARBA00023136"/>
    </source>
</evidence>
<dbReference type="PANTHER" id="PTHR33281:SF16">
    <property type="match status" value="1"/>
</dbReference>
<dbReference type="Proteomes" id="UP001590950">
    <property type="component" value="Unassembled WGS sequence"/>
</dbReference>
<evidence type="ECO:0000256" key="5">
    <source>
        <dbReference type="ARBA" id="ARBA00023065"/>
    </source>
</evidence>
<protein>
    <submittedName>
        <fullName evidence="9">Uncharacterized protein</fullName>
    </submittedName>
</protein>
<feature type="transmembrane region" description="Helical" evidence="8">
    <location>
        <begin position="72"/>
        <end position="94"/>
    </location>
</feature>
<evidence type="ECO:0000256" key="1">
    <source>
        <dbReference type="ARBA" id="ARBA00004141"/>
    </source>
</evidence>
<feature type="region of interest" description="Disordered" evidence="7">
    <location>
        <begin position="129"/>
        <end position="154"/>
    </location>
</feature>
<dbReference type="EMBL" id="JBEFKJ010000001">
    <property type="protein sequence ID" value="KAL2048154.1"/>
    <property type="molecule type" value="Genomic_DNA"/>
</dbReference>
<keyword evidence="6 8" id="KW-0472">Membrane</keyword>
<evidence type="ECO:0000256" key="3">
    <source>
        <dbReference type="ARBA" id="ARBA00022692"/>
    </source>
</evidence>
<reference evidence="9 10" key="1">
    <citation type="submission" date="2024-09" db="EMBL/GenBank/DDBJ databases">
        <title>Rethinking Asexuality: The Enigmatic Case of Functional Sexual Genes in Lepraria (Stereocaulaceae).</title>
        <authorList>
            <person name="Doellman M."/>
            <person name="Sun Y."/>
            <person name="Barcenas-Pena A."/>
            <person name="Lumbsch H.T."/>
            <person name="Grewe F."/>
        </authorList>
    </citation>
    <scope>NUCLEOTIDE SEQUENCE [LARGE SCALE GENOMIC DNA]</scope>
    <source>
        <strain evidence="9 10">Mercado 3170</strain>
    </source>
</reference>
<feature type="transmembrane region" description="Helical" evidence="8">
    <location>
        <begin position="302"/>
        <end position="320"/>
    </location>
</feature>
<gene>
    <name evidence="9" type="ORF">N7G274_000065</name>
</gene>
<proteinExistence type="predicted"/>
<keyword evidence="4 8" id="KW-1133">Transmembrane helix</keyword>
<evidence type="ECO:0000256" key="4">
    <source>
        <dbReference type="ARBA" id="ARBA00022989"/>
    </source>
</evidence>
<dbReference type="Pfam" id="PF25539">
    <property type="entry name" value="Bestrophin_2"/>
    <property type="match status" value="1"/>
</dbReference>
<comment type="subcellular location">
    <subcellularLocation>
        <location evidence="1">Membrane</location>
        <topology evidence="1">Multi-pass membrane protein</topology>
    </subcellularLocation>
</comment>
<keyword evidence="3 8" id="KW-0812">Transmembrane</keyword>